<dbReference type="EMBL" id="QXCT01000001">
    <property type="protein sequence ID" value="MDW9252530.1"/>
    <property type="molecule type" value="Genomic_DNA"/>
</dbReference>
<accession>A0AAW9CPJ1</accession>
<protein>
    <submittedName>
        <fullName evidence="2">Uncharacterized protein</fullName>
    </submittedName>
</protein>
<evidence type="ECO:0000313" key="3">
    <source>
        <dbReference type="Proteomes" id="UP001272137"/>
    </source>
</evidence>
<evidence type="ECO:0000256" key="1">
    <source>
        <dbReference type="SAM" id="MobiDB-lite"/>
    </source>
</evidence>
<feature type="region of interest" description="Disordered" evidence="1">
    <location>
        <begin position="1"/>
        <end position="40"/>
    </location>
</feature>
<reference evidence="2" key="1">
    <citation type="submission" date="2018-08" db="EMBL/GenBank/DDBJ databases">
        <title>Identification of Burkholderia cepacia strains that express a Burkholderia pseudomallei-like capsular polysaccharide.</title>
        <authorList>
            <person name="Burtnick M.N."/>
            <person name="Vongsouvath M."/>
            <person name="Newton P."/>
            <person name="Wuthiekanun V."/>
            <person name="Limmathurotsakul D."/>
            <person name="Brett P.J."/>
            <person name="Chantratita N."/>
            <person name="Dance D.A."/>
        </authorList>
    </citation>
    <scope>NUCLEOTIDE SEQUENCE</scope>
    <source>
        <strain evidence="2">SBXCC001</strain>
    </source>
</reference>
<dbReference type="AlphaFoldDB" id="A0AAW9CPJ1"/>
<proteinExistence type="predicted"/>
<comment type="caution">
    <text evidence="2">The sequence shown here is derived from an EMBL/GenBank/DDBJ whole genome shotgun (WGS) entry which is preliminary data.</text>
</comment>
<evidence type="ECO:0000313" key="2">
    <source>
        <dbReference type="EMBL" id="MDW9252530.1"/>
    </source>
</evidence>
<sequence length="40" mass="4326">MTTAPRRRTEADAGAPAPIAPTRPVYRHPGARSRTEEPPS</sequence>
<dbReference type="Proteomes" id="UP001272137">
    <property type="component" value="Unassembled WGS sequence"/>
</dbReference>
<organism evidence="2 3">
    <name type="scientific">Burkholderia thailandensis</name>
    <dbReference type="NCBI Taxonomy" id="57975"/>
    <lineage>
        <taxon>Bacteria</taxon>
        <taxon>Pseudomonadati</taxon>
        <taxon>Pseudomonadota</taxon>
        <taxon>Betaproteobacteria</taxon>
        <taxon>Burkholderiales</taxon>
        <taxon>Burkholderiaceae</taxon>
        <taxon>Burkholderia</taxon>
        <taxon>pseudomallei group</taxon>
    </lineage>
</organism>
<name>A0AAW9CPJ1_BURTH</name>
<gene>
    <name evidence="2" type="ORF">C7S16_6919</name>
</gene>